<dbReference type="STRING" id="1862672.BO225_00855"/>
<dbReference type="RefSeq" id="WP_076340411.1">
    <property type="nucleotide sequence ID" value="NZ_CAOQIG010000011.1"/>
</dbReference>
<accession>A0A1U7NQH1</accession>
<protein>
    <recommendedName>
        <fullName evidence="3">DUF5626 domain-containing protein</fullName>
    </recommendedName>
</protein>
<dbReference type="GeneID" id="78274502"/>
<evidence type="ECO:0008006" key="3">
    <source>
        <dbReference type="Google" id="ProtNLM"/>
    </source>
</evidence>
<evidence type="ECO:0000313" key="1">
    <source>
        <dbReference type="EMBL" id="OLU47881.1"/>
    </source>
</evidence>
<dbReference type="Proteomes" id="UP000186705">
    <property type="component" value="Unassembled WGS sequence"/>
</dbReference>
<evidence type="ECO:0000313" key="2">
    <source>
        <dbReference type="Proteomes" id="UP000186705"/>
    </source>
</evidence>
<keyword evidence="2" id="KW-1185">Reference proteome</keyword>
<proteinExistence type="predicted"/>
<comment type="caution">
    <text evidence="1">The sequence shown here is derived from an EMBL/GenBank/DDBJ whole genome shotgun (WGS) entry which is preliminary data.</text>
</comment>
<organism evidence="1 2">
    <name type="scientific">Dubosiella newyorkensis</name>
    <dbReference type="NCBI Taxonomy" id="1862672"/>
    <lineage>
        <taxon>Bacteria</taxon>
        <taxon>Bacillati</taxon>
        <taxon>Bacillota</taxon>
        <taxon>Erysipelotrichia</taxon>
        <taxon>Erysipelotrichales</taxon>
        <taxon>Erysipelotrichaceae</taxon>
        <taxon>Dubosiella</taxon>
    </lineage>
</organism>
<sequence length="144" mass="16181">MKKVLLSLALCFSFFTLFFPIDISVYAEEVLNIQPRGFETINVSRQFTDTVYSENKKGKVTTIIYGSYVRNVNTGEIVSANCSVVPTFSSFTNDVIPQARNIYTYANISSDRMSVTFGASYRVIGMYSSISYDYGIVSRSFTVQ</sequence>
<dbReference type="EMBL" id="MPKA01000027">
    <property type="protein sequence ID" value="OLU47881.1"/>
    <property type="molecule type" value="Genomic_DNA"/>
</dbReference>
<name>A0A1U7NQH1_9FIRM</name>
<gene>
    <name evidence="1" type="ORF">BO225_00855</name>
</gene>
<dbReference type="AlphaFoldDB" id="A0A1U7NQH1"/>
<reference evidence="1 2" key="1">
    <citation type="submission" date="2016-11" db="EMBL/GenBank/DDBJ databases">
        <title>Description of two novel members of the family Erysipelotrichaceae: Ileibacterium lipovorans gen. nov., sp. nov. and Dubosiella newyorkensis, gen. nov., sp. nov.</title>
        <authorList>
            <person name="Cox L.M."/>
            <person name="Sohn J."/>
            <person name="Tyrrell K.L."/>
            <person name="Citron D.M."/>
            <person name="Lawson P.A."/>
            <person name="Patel N.B."/>
            <person name="Iizumi T."/>
            <person name="Perez-Perez G.I."/>
            <person name="Goldstein E.J."/>
            <person name="Blaser M.J."/>
        </authorList>
    </citation>
    <scope>NUCLEOTIDE SEQUENCE [LARGE SCALE GENOMIC DNA]</scope>
    <source>
        <strain evidence="1 2">NYU-BL-A4</strain>
    </source>
</reference>